<proteinExistence type="predicted"/>
<organism evidence="1 2">
    <name type="scientific">Trichinella spiralis</name>
    <name type="common">Trichina worm</name>
    <dbReference type="NCBI Taxonomy" id="6334"/>
    <lineage>
        <taxon>Eukaryota</taxon>
        <taxon>Metazoa</taxon>
        <taxon>Ecdysozoa</taxon>
        <taxon>Nematoda</taxon>
        <taxon>Enoplea</taxon>
        <taxon>Dorylaimia</taxon>
        <taxon>Trichinellida</taxon>
        <taxon>Trichinellidae</taxon>
        <taxon>Trichinella</taxon>
    </lineage>
</organism>
<keyword evidence="2" id="KW-1185">Reference proteome</keyword>
<evidence type="ECO:0000313" key="2">
    <source>
        <dbReference type="Proteomes" id="UP000054776"/>
    </source>
</evidence>
<dbReference type="AlphaFoldDB" id="A0A0V1B2M2"/>
<dbReference type="OrthoDB" id="5920639at2759"/>
<dbReference type="InParanoid" id="A0A0V1B2M2"/>
<evidence type="ECO:0000313" key="1">
    <source>
        <dbReference type="EMBL" id="KRY30844.1"/>
    </source>
</evidence>
<reference evidence="1 2" key="1">
    <citation type="submission" date="2015-01" db="EMBL/GenBank/DDBJ databases">
        <title>Evolution of Trichinella species and genotypes.</title>
        <authorList>
            <person name="Korhonen P.K."/>
            <person name="Edoardo P."/>
            <person name="Giuseppe L.R."/>
            <person name="Gasser R.B."/>
        </authorList>
    </citation>
    <scope>NUCLEOTIDE SEQUENCE [LARGE SCALE GENOMIC DNA]</scope>
    <source>
        <strain evidence="1">ISS3</strain>
    </source>
</reference>
<sequence length="285" mass="31337">MNFFNSAWNSIDANAVINCFNKSGFCRKLFNSAVVEDTDESVTISKEWQQIAGTNATFSDYVDCDSSLFAFQQSSLKEILGQHQADANQEDNDDDGDKEQEALPIPTLTAAFEAMDTVRHYVCSFNVDEKVINQTKQQYEKSTVTQTTASSANFDNLTDSTRALVHLAASSTRNGHPSMSAQGSIRPRTMPADAEITIWPTVCGYCLRPTRDFWPPAPGQVTPTRTSTVGDAKLEAGDCFCGCCSVFLILSLVFLPFCSLSNKQLTSCDCMNPCNADERYTIIVV</sequence>
<name>A0A0V1B2M2_TRISP</name>
<dbReference type="eggNOG" id="KOG3105">
    <property type="taxonomic scope" value="Eukaryota"/>
</dbReference>
<gene>
    <name evidence="1" type="ORF">T01_14285</name>
</gene>
<dbReference type="Proteomes" id="UP000054776">
    <property type="component" value="Unassembled WGS sequence"/>
</dbReference>
<protein>
    <submittedName>
        <fullName evidence="1">Uncharacterized protein</fullName>
    </submittedName>
</protein>
<dbReference type="EMBL" id="JYDH01000130">
    <property type="protein sequence ID" value="KRY30844.1"/>
    <property type="molecule type" value="Genomic_DNA"/>
</dbReference>
<comment type="caution">
    <text evidence="1">The sequence shown here is derived from an EMBL/GenBank/DDBJ whole genome shotgun (WGS) entry which is preliminary data.</text>
</comment>
<accession>A0A0V1B2M2</accession>